<evidence type="ECO:0000313" key="6">
    <source>
        <dbReference type="Proteomes" id="UP000239724"/>
    </source>
</evidence>
<dbReference type="PANTHER" id="PTHR30154">
    <property type="entry name" value="LEUCINE-RESPONSIVE REGULATORY PROTEIN"/>
    <property type="match status" value="1"/>
</dbReference>
<keyword evidence="2" id="KW-0238">DNA-binding</keyword>
<evidence type="ECO:0000256" key="3">
    <source>
        <dbReference type="ARBA" id="ARBA00023163"/>
    </source>
</evidence>
<dbReference type="InterPro" id="IPR019888">
    <property type="entry name" value="Tscrpt_reg_AsnC-like"/>
</dbReference>
<reference evidence="5 6" key="1">
    <citation type="journal article" date="2018" name="Arch. Microbiol.">
        <title>New insights into the metabolic potential of the phototrophic purple bacterium Rhodopila globiformis DSM 161(T) from its draft genome sequence and evidence for a vanadium-dependent nitrogenase.</title>
        <authorList>
            <person name="Imhoff J.F."/>
            <person name="Rahn T."/>
            <person name="Kunzel S."/>
            <person name="Neulinger S.C."/>
        </authorList>
    </citation>
    <scope>NUCLEOTIDE SEQUENCE [LARGE SCALE GENOMIC DNA]</scope>
    <source>
        <strain evidence="5 6">DSM 161</strain>
    </source>
</reference>
<dbReference type="Pfam" id="PF01037">
    <property type="entry name" value="AsnC_trans_reg"/>
    <property type="match status" value="1"/>
</dbReference>
<dbReference type="Gene3D" id="1.10.10.10">
    <property type="entry name" value="Winged helix-like DNA-binding domain superfamily/Winged helix DNA-binding domain"/>
    <property type="match status" value="1"/>
</dbReference>
<feature type="domain" description="HTH asnC-type" evidence="4">
    <location>
        <begin position="7"/>
        <end position="68"/>
    </location>
</feature>
<proteinExistence type="predicted"/>
<dbReference type="InterPro" id="IPR000485">
    <property type="entry name" value="AsnC-type_HTH_dom"/>
</dbReference>
<gene>
    <name evidence="5" type="ORF">CCS01_30090</name>
</gene>
<dbReference type="GO" id="GO:0043565">
    <property type="term" value="F:sequence-specific DNA binding"/>
    <property type="evidence" value="ECO:0007669"/>
    <property type="project" value="InterPro"/>
</dbReference>
<keyword evidence="6" id="KW-1185">Reference proteome</keyword>
<dbReference type="SUPFAM" id="SSF54909">
    <property type="entry name" value="Dimeric alpha+beta barrel"/>
    <property type="match status" value="1"/>
</dbReference>
<dbReference type="InterPro" id="IPR019887">
    <property type="entry name" value="Tscrpt_reg_AsnC/Lrp_C"/>
</dbReference>
<dbReference type="PROSITE" id="PS50956">
    <property type="entry name" value="HTH_ASNC_2"/>
    <property type="match status" value="1"/>
</dbReference>
<keyword evidence="3" id="KW-0804">Transcription</keyword>
<dbReference type="InterPro" id="IPR011008">
    <property type="entry name" value="Dimeric_a/b-barrel"/>
</dbReference>
<evidence type="ECO:0000256" key="1">
    <source>
        <dbReference type="ARBA" id="ARBA00023015"/>
    </source>
</evidence>
<dbReference type="PRINTS" id="PR00033">
    <property type="entry name" value="HTHASNC"/>
</dbReference>
<dbReference type="InterPro" id="IPR019885">
    <property type="entry name" value="Tscrpt_reg_HTH_AsnC-type_CS"/>
</dbReference>
<name>A0A2S6MW72_RHOGL</name>
<dbReference type="EMBL" id="NHRY01000269">
    <property type="protein sequence ID" value="PPQ26607.1"/>
    <property type="molecule type" value="Genomic_DNA"/>
</dbReference>
<protein>
    <submittedName>
        <fullName evidence="5">Transcriptional regulator</fullName>
    </submittedName>
</protein>
<accession>A0A2S6MW72</accession>
<dbReference type="InterPro" id="IPR036390">
    <property type="entry name" value="WH_DNA-bd_sf"/>
</dbReference>
<dbReference type="RefSeq" id="WP_104522687.1">
    <property type="nucleotide sequence ID" value="NZ_NHRY01000269.1"/>
</dbReference>
<dbReference type="Proteomes" id="UP000239724">
    <property type="component" value="Unassembled WGS sequence"/>
</dbReference>
<sequence>MSADKDIDRLDREILRLLSVDASLSLADIAAKVGLTPTPCWKRIRRMEQDGIIRRRVAVLDPDKVGLPVSVFVAVETADHSSDWLARFATVIENTPEIVDAWRMSGDVDYLLHVVVPDIAAYDQFYRKLIAAVPLRNVSSRFSMERMKAAPLPV</sequence>
<dbReference type="Pfam" id="PF13412">
    <property type="entry name" value="HTH_24"/>
    <property type="match status" value="1"/>
</dbReference>
<dbReference type="InterPro" id="IPR036388">
    <property type="entry name" value="WH-like_DNA-bd_sf"/>
</dbReference>
<dbReference type="GO" id="GO:0005829">
    <property type="term" value="C:cytosol"/>
    <property type="evidence" value="ECO:0007669"/>
    <property type="project" value="TreeGrafter"/>
</dbReference>
<dbReference type="InterPro" id="IPR011991">
    <property type="entry name" value="ArsR-like_HTH"/>
</dbReference>
<dbReference type="GO" id="GO:0006355">
    <property type="term" value="P:regulation of DNA-templated transcription"/>
    <property type="evidence" value="ECO:0007669"/>
    <property type="project" value="UniProtKB-ARBA"/>
</dbReference>
<evidence type="ECO:0000313" key="5">
    <source>
        <dbReference type="EMBL" id="PPQ26607.1"/>
    </source>
</evidence>
<dbReference type="SUPFAM" id="SSF46785">
    <property type="entry name" value="Winged helix' DNA-binding domain"/>
    <property type="match status" value="1"/>
</dbReference>
<dbReference type="PANTHER" id="PTHR30154:SF17">
    <property type="entry name" value="DNA-BINDING TRANSCRIPTIONAL ACTIVATOR DECR"/>
    <property type="match status" value="1"/>
</dbReference>
<dbReference type="GO" id="GO:0043200">
    <property type="term" value="P:response to amino acid"/>
    <property type="evidence" value="ECO:0007669"/>
    <property type="project" value="TreeGrafter"/>
</dbReference>
<dbReference type="OrthoDB" id="9813313at2"/>
<evidence type="ECO:0000259" key="4">
    <source>
        <dbReference type="PROSITE" id="PS50956"/>
    </source>
</evidence>
<dbReference type="Gene3D" id="3.30.70.920">
    <property type="match status" value="1"/>
</dbReference>
<dbReference type="PROSITE" id="PS00519">
    <property type="entry name" value="HTH_ASNC_1"/>
    <property type="match status" value="1"/>
</dbReference>
<dbReference type="CDD" id="cd00090">
    <property type="entry name" value="HTH_ARSR"/>
    <property type="match status" value="1"/>
</dbReference>
<evidence type="ECO:0000256" key="2">
    <source>
        <dbReference type="ARBA" id="ARBA00023125"/>
    </source>
</evidence>
<organism evidence="5 6">
    <name type="scientific">Rhodopila globiformis</name>
    <name type="common">Rhodopseudomonas globiformis</name>
    <dbReference type="NCBI Taxonomy" id="1071"/>
    <lineage>
        <taxon>Bacteria</taxon>
        <taxon>Pseudomonadati</taxon>
        <taxon>Pseudomonadota</taxon>
        <taxon>Alphaproteobacteria</taxon>
        <taxon>Acetobacterales</taxon>
        <taxon>Acetobacteraceae</taxon>
        <taxon>Rhodopila</taxon>
    </lineage>
</organism>
<keyword evidence="1" id="KW-0805">Transcription regulation</keyword>
<comment type="caution">
    <text evidence="5">The sequence shown here is derived from an EMBL/GenBank/DDBJ whole genome shotgun (WGS) entry which is preliminary data.</text>
</comment>
<dbReference type="AlphaFoldDB" id="A0A2S6MW72"/>
<dbReference type="SMART" id="SM00344">
    <property type="entry name" value="HTH_ASNC"/>
    <property type="match status" value="1"/>
</dbReference>